<comment type="caution">
    <text evidence="1">The sequence shown here is derived from an EMBL/GenBank/DDBJ whole genome shotgun (WGS) entry which is preliminary data.</text>
</comment>
<name>A0ACC2BCT3_DIPCM</name>
<organism evidence="1 2">
    <name type="scientific">Diphasiastrum complanatum</name>
    <name type="common">Issler's clubmoss</name>
    <name type="synonym">Lycopodium complanatum</name>
    <dbReference type="NCBI Taxonomy" id="34168"/>
    <lineage>
        <taxon>Eukaryota</taxon>
        <taxon>Viridiplantae</taxon>
        <taxon>Streptophyta</taxon>
        <taxon>Embryophyta</taxon>
        <taxon>Tracheophyta</taxon>
        <taxon>Lycopodiopsida</taxon>
        <taxon>Lycopodiales</taxon>
        <taxon>Lycopodiaceae</taxon>
        <taxon>Lycopodioideae</taxon>
        <taxon>Diphasiastrum</taxon>
    </lineage>
</organism>
<gene>
    <name evidence="1" type="ORF">O6H91_16G058800</name>
</gene>
<sequence length="115" mass="12719">MGKGKITAEFEIKVPIAKVWKAFHDPELISKAIPDQFTAVKVLEGDGFSAGSVRKLIFVAGAPHGPFLKEKIVSVDNDTHTIVTEQIEDPPLEKAKEGAQHTFKRIEAYLISYKD</sequence>
<reference evidence="2" key="1">
    <citation type="journal article" date="2024" name="Proc. Natl. Acad. Sci. U.S.A.">
        <title>Extraordinary preservation of gene collinearity over three hundred million years revealed in homosporous lycophytes.</title>
        <authorList>
            <person name="Li C."/>
            <person name="Wickell D."/>
            <person name="Kuo L.Y."/>
            <person name="Chen X."/>
            <person name="Nie B."/>
            <person name="Liao X."/>
            <person name="Peng D."/>
            <person name="Ji J."/>
            <person name="Jenkins J."/>
            <person name="Williams M."/>
            <person name="Shu S."/>
            <person name="Plott C."/>
            <person name="Barry K."/>
            <person name="Rajasekar S."/>
            <person name="Grimwood J."/>
            <person name="Han X."/>
            <person name="Sun S."/>
            <person name="Hou Z."/>
            <person name="He W."/>
            <person name="Dai G."/>
            <person name="Sun C."/>
            <person name="Schmutz J."/>
            <person name="Leebens-Mack J.H."/>
            <person name="Li F.W."/>
            <person name="Wang L."/>
        </authorList>
    </citation>
    <scope>NUCLEOTIDE SEQUENCE [LARGE SCALE GENOMIC DNA]</scope>
    <source>
        <strain evidence="2">cv. PW_Plant_1</strain>
    </source>
</reference>
<dbReference type="Proteomes" id="UP001162992">
    <property type="component" value="Chromosome 16"/>
</dbReference>
<evidence type="ECO:0000313" key="1">
    <source>
        <dbReference type="EMBL" id="KAJ7527512.1"/>
    </source>
</evidence>
<dbReference type="EMBL" id="CM055107">
    <property type="protein sequence ID" value="KAJ7527512.1"/>
    <property type="molecule type" value="Genomic_DNA"/>
</dbReference>
<protein>
    <submittedName>
        <fullName evidence="1">Uncharacterized protein</fullName>
    </submittedName>
</protein>
<keyword evidence="2" id="KW-1185">Reference proteome</keyword>
<accession>A0ACC2BCT3</accession>
<evidence type="ECO:0000313" key="2">
    <source>
        <dbReference type="Proteomes" id="UP001162992"/>
    </source>
</evidence>
<proteinExistence type="predicted"/>